<evidence type="ECO:0000313" key="3">
    <source>
        <dbReference type="Proteomes" id="UP001156881"/>
    </source>
</evidence>
<protein>
    <submittedName>
        <fullName evidence="2">Uncharacterized protein</fullName>
    </submittedName>
</protein>
<dbReference type="Proteomes" id="UP001156881">
    <property type="component" value="Unassembled WGS sequence"/>
</dbReference>
<accession>A0ABQ6D0H4</accession>
<sequence length="82" mass="9116">MRHPVRAPAIQDSGAGIAPVIGTRHVAAAVMRIERRQRHPTTEQTCGAGHAQRPDRTREMWCSVDHVAQRYGDPQTNPNPLE</sequence>
<dbReference type="EMBL" id="BSPG01000004">
    <property type="protein sequence ID" value="GLS43324.1"/>
    <property type="molecule type" value="Genomic_DNA"/>
</dbReference>
<gene>
    <name evidence="2" type="ORF">GCM10007884_13090</name>
</gene>
<evidence type="ECO:0000256" key="1">
    <source>
        <dbReference type="SAM" id="MobiDB-lite"/>
    </source>
</evidence>
<proteinExistence type="predicted"/>
<evidence type="ECO:0000313" key="2">
    <source>
        <dbReference type="EMBL" id="GLS43324.1"/>
    </source>
</evidence>
<keyword evidence="3" id="KW-1185">Reference proteome</keyword>
<reference evidence="3" key="1">
    <citation type="journal article" date="2019" name="Int. J. Syst. Evol. Microbiol.">
        <title>The Global Catalogue of Microorganisms (GCM) 10K type strain sequencing project: providing services to taxonomists for standard genome sequencing and annotation.</title>
        <authorList>
            <consortium name="The Broad Institute Genomics Platform"/>
            <consortium name="The Broad Institute Genome Sequencing Center for Infectious Disease"/>
            <person name="Wu L."/>
            <person name="Ma J."/>
        </authorList>
    </citation>
    <scope>NUCLEOTIDE SEQUENCE [LARGE SCALE GENOMIC DNA]</scope>
    <source>
        <strain evidence="3">NBRC 107710</strain>
    </source>
</reference>
<name>A0ABQ6D0H4_9HYPH</name>
<comment type="caution">
    <text evidence="2">The sequence shown here is derived from an EMBL/GenBank/DDBJ whole genome shotgun (WGS) entry which is preliminary data.</text>
</comment>
<feature type="region of interest" description="Disordered" evidence="1">
    <location>
        <begin position="35"/>
        <end position="57"/>
    </location>
</feature>
<organism evidence="2 3">
    <name type="scientific">Methylobacterium brachythecii</name>
    <dbReference type="NCBI Taxonomy" id="1176177"/>
    <lineage>
        <taxon>Bacteria</taxon>
        <taxon>Pseudomonadati</taxon>
        <taxon>Pseudomonadota</taxon>
        <taxon>Alphaproteobacteria</taxon>
        <taxon>Hyphomicrobiales</taxon>
        <taxon>Methylobacteriaceae</taxon>
        <taxon>Methylobacterium</taxon>
    </lineage>
</organism>